<evidence type="ECO:0000256" key="4">
    <source>
        <dbReference type="PROSITE-ProRule" id="PRU00401"/>
    </source>
</evidence>
<evidence type="ECO:0000256" key="5">
    <source>
        <dbReference type="SAM" id="MobiDB-lite"/>
    </source>
</evidence>
<sequence length="98" mass="11566">MDAENKLKRRQSTLDEATVQKLEKQINERPDKQELIDRNILKDDKGVAPSLIATREKLERSRLQDKLDQALQHRPNQNELIEQGILNGLRTYLRPYQF</sequence>
<evidence type="ECO:0000313" key="6">
    <source>
        <dbReference type="EMBL" id="PFH51977.1"/>
    </source>
</evidence>
<name>A0A2A9NUM5_9AGAR</name>
<dbReference type="AlphaFoldDB" id="A0A2A9NUM5"/>
<dbReference type="PROSITE" id="PS51073">
    <property type="entry name" value="RPEL"/>
    <property type="match status" value="2"/>
</dbReference>
<dbReference type="GO" id="GO:0045944">
    <property type="term" value="P:positive regulation of transcription by RNA polymerase II"/>
    <property type="evidence" value="ECO:0007669"/>
    <property type="project" value="TreeGrafter"/>
</dbReference>
<feature type="compositionally biased region" description="Basic and acidic residues" evidence="5">
    <location>
        <begin position="21"/>
        <end position="30"/>
    </location>
</feature>
<dbReference type="SMART" id="SM00707">
    <property type="entry name" value="RPEL"/>
    <property type="match status" value="2"/>
</dbReference>
<evidence type="ECO:0000256" key="3">
    <source>
        <dbReference type="ARBA" id="ARBA00023242"/>
    </source>
</evidence>
<evidence type="ECO:0000256" key="2">
    <source>
        <dbReference type="ARBA" id="ARBA00022737"/>
    </source>
</evidence>
<keyword evidence="2" id="KW-0677">Repeat</keyword>
<dbReference type="Pfam" id="PF02755">
    <property type="entry name" value="RPEL"/>
    <property type="match status" value="1"/>
</dbReference>
<accession>A0A2A9NUM5</accession>
<dbReference type="OrthoDB" id="197676at2759"/>
<gene>
    <name evidence="6" type="ORF">AMATHDRAFT_140990</name>
</gene>
<dbReference type="GO" id="GO:0005634">
    <property type="term" value="C:nucleus"/>
    <property type="evidence" value="ECO:0007669"/>
    <property type="project" value="UniProtKB-SubCell"/>
</dbReference>
<feature type="repeat" description="RPEL" evidence="4">
    <location>
        <begin position="20"/>
        <end position="45"/>
    </location>
</feature>
<dbReference type="Proteomes" id="UP000242287">
    <property type="component" value="Unassembled WGS sequence"/>
</dbReference>
<protein>
    <recommendedName>
        <fullName evidence="8">RPEL repeat protein</fullName>
    </recommendedName>
</protein>
<feature type="region of interest" description="Disordered" evidence="5">
    <location>
        <begin position="1"/>
        <end position="30"/>
    </location>
</feature>
<feature type="repeat" description="RPEL" evidence="4">
    <location>
        <begin position="65"/>
        <end position="90"/>
    </location>
</feature>
<evidence type="ECO:0000256" key="1">
    <source>
        <dbReference type="ARBA" id="ARBA00004123"/>
    </source>
</evidence>
<dbReference type="InterPro" id="IPR043451">
    <property type="entry name" value="Myocardin-like"/>
</dbReference>
<keyword evidence="7" id="KW-1185">Reference proteome</keyword>
<proteinExistence type="predicted"/>
<dbReference type="Gene3D" id="6.10.150.10">
    <property type="match status" value="1"/>
</dbReference>
<dbReference type="EMBL" id="KZ301982">
    <property type="protein sequence ID" value="PFH51977.1"/>
    <property type="molecule type" value="Genomic_DNA"/>
</dbReference>
<keyword evidence="3" id="KW-0539">Nucleus</keyword>
<dbReference type="PANTHER" id="PTHR22793:SF12">
    <property type="entry name" value="MYOCARDIN-RELATED TRANSCRIPTION FACTOR, ISOFORM H"/>
    <property type="match status" value="1"/>
</dbReference>
<dbReference type="InterPro" id="IPR004018">
    <property type="entry name" value="RPEL_repeat"/>
</dbReference>
<reference evidence="6 7" key="1">
    <citation type="submission" date="2014-02" db="EMBL/GenBank/DDBJ databases">
        <title>Transposable element dynamics among asymbiotic and ectomycorrhizal Amanita fungi.</title>
        <authorList>
            <consortium name="DOE Joint Genome Institute"/>
            <person name="Hess J."/>
            <person name="Skrede I."/>
            <person name="Wolfe B."/>
            <person name="LaButti K."/>
            <person name="Ohm R.A."/>
            <person name="Grigoriev I.V."/>
            <person name="Pringle A."/>
        </authorList>
    </citation>
    <scope>NUCLEOTIDE SEQUENCE [LARGE SCALE GENOMIC DNA]</scope>
    <source>
        <strain evidence="6 7">SKay4041</strain>
    </source>
</reference>
<dbReference type="PANTHER" id="PTHR22793">
    <property type="entry name" value="MYOCARDIN-RELATED TRANSCRIPTION FACTOR-RELATED"/>
    <property type="match status" value="1"/>
</dbReference>
<organism evidence="6 7">
    <name type="scientific">Amanita thiersii Skay4041</name>
    <dbReference type="NCBI Taxonomy" id="703135"/>
    <lineage>
        <taxon>Eukaryota</taxon>
        <taxon>Fungi</taxon>
        <taxon>Dikarya</taxon>
        <taxon>Basidiomycota</taxon>
        <taxon>Agaricomycotina</taxon>
        <taxon>Agaricomycetes</taxon>
        <taxon>Agaricomycetidae</taxon>
        <taxon>Agaricales</taxon>
        <taxon>Pluteineae</taxon>
        <taxon>Amanitaceae</taxon>
        <taxon>Amanita</taxon>
    </lineage>
</organism>
<comment type="subcellular location">
    <subcellularLocation>
        <location evidence="1">Nucleus</location>
    </subcellularLocation>
</comment>
<evidence type="ECO:0000313" key="7">
    <source>
        <dbReference type="Proteomes" id="UP000242287"/>
    </source>
</evidence>
<evidence type="ECO:0008006" key="8">
    <source>
        <dbReference type="Google" id="ProtNLM"/>
    </source>
</evidence>
<dbReference type="GO" id="GO:0003713">
    <property type="term" value="F:transcription coactivator activity"/>
    <property type="evidence" value="ECO:0007669"/>
    <property type="project" value="TreeGrafter"/>
</dbReference>